<dbReference type="PANTHER" id="PTHR15665">
    <property type="entry name" value="ASTEROID PROTEIN"/>
    <property type="match status" value="1"/>
</dbReference>
<dbReference type="SUPFAM" id="SSF88723">
    <property type="entry name" value="PIN domain-like"/>
    <property type="match status" value="1"/>
</dbReference>
<sequence length="535" mass="60179">MGIPGLTLRLLNRGQWTTLEGRPQHSGADDKAERDERDQHGQIAIIDGPGLAYHVCGGYREDHNSGAAADLRPSYRDIGRRTTEFLEDIEAVGLNIHAIYFDGVLPHTKLATRKQRLEKIMSQLKEANQPITANVISRNRFPDPPFLVPAVIEAIKSSRFKESVRVVPAEADSYCAEEAIAYETRTGKMATIITNDSDLLVQASGRQTRIMLLTGLVRNRELDTVKAEANVFFPAKLASAAYVDSLIPTAFFMSQDYHLSFDAAVAKAKKTPLQNDTEFASFQKELEKPDYSTLEVNASVVEVLEQMDPRIAELAHQLMPEFPRTRDQPANIFLVPLLEDVSKFSAWISGQNIRNAAYRMVLSHQPRSCCIEEYTRRGISVHAETYRSKPAWREDMEHYTSIISGVRDFLPPRKATAAQRFNYIAMYYALAAFAERGHVLSQEEIIRILMKDGPESREELHASAMCQAAIYSLRILKQLLTLEKARHGLDEELSTLEDLLEEMPPLSALLERDAADTVDFWEDLAEGLLGTIDQE</sequence>
<name>A0AB34KYS8_9PEZI</name>
<dbReference type="Gene3D" id="3.40.50.1010">
    <property type="entry name" value="5'-nuclease"/>
    <property type="match status" value="1"/>
</dbReference>
<comment type="caution">
    <text evidence="4">The sequence shown here is derived from an EMBL/GenBank/DDBJ whole genome shotgun (WGS) entry which is preliminary data.</text>
</comment>
<dbReference type="InterPro" id="IPR039436">
    <property type="entry name" value="Asteroid_dom"/>
</dbReference>
<evidence type="ECO:0000256" key="2">
    <source>
        <dbReference type="SAM" id="MobiDB-lite"/>
    </source>
</evidence>
<dbReference type="EMBL" id="JAAQHG020000005">
    <property type="protein sequence ID" value="KAL1589411.1"/>
    <property type="molecule type" value="Genomic_DNA"/>
</dbReference>
<feature type="domain" description="Asteroid" evidence="3">
    <location>
        <begin position="144"/>
        <end position="383"/>
    </location>
</feature>
<proteinExistence type="inferred from homology"/>
<evidence type="ECO:0000313" key="4">
    <source>
        <dbReference type="EMBL" id="KAL1589411.1"/>
    </source>
</evidence>
<reference evidence="4 5" key="1">
    <citation type="journal article" date="2020" name="Microbiol. Resour. Announc.">
        <title>Draft Genome Sequence of a Cladosporium Species Isolated from the Mesophotic Ascidian Didemnum maculosum.</title>
        <authorList>
            <person name="Gioti A."/>
            <person name="Siaperas R."/>
            <person name="Nikolaivits E."/>
            <person name="Le Goff G."/>
            <person name="Ouazzani J."/>
            <person name="Kotoulas G."/>
            <person name="Topakas E."/>
        </authorList>
    </citation>
    <scope>NUCLEOTIDE SEQUENCE [LARGE SCALE GENOMIC DNA]</scope>
    <source>
        <strain evidence="4 5">TM138-S3</strain>
    </source>
</reference>
<gene>
    <name evidence="4" type="ORF">WHR41_01988</name>
</gene>
<keyword evidence="5" id="KW-1185">Reference proteome</keyword>
<evidence type="ECO:0000256" key="1">
    <source>
        <dbReference type="ARBA" id="ARBA00007398"/>
    </source>
</evidence>
<feature type="compositionally biased region" description="Basic and acidic residues" evidence="2">
    <location>
        <begin position="27"/>
        <end position="38"/>
    </location>
</feature>
<organism evidence="4 5">
    <name type="scientific">Cladosporium halotolerans</name>
    <dbReference type="NCBI Taxonomy" id="1052096"/>
    <lineage>
        <taxon>Eukaryota</taxon>
        <taxon>Fungi</taxon>
        <taxon>Dikarya</taxon>
        <taxon>Ascomycota</taxon>
        <taxon>Pezizomycotina</taxon>
        <taxon>Dothideomycetes</taxon>
        <taxon>Dothideomycetidae</taxon>
        <taxon>Cladosporiales</taxon>
        <taxon>Cladosporiaceae</taxon>
        <taxon>Cladosporium</taxon>
    </lineage>
</organism>
<dbReference type="Pfam" id="PF12813">
    <property type="entry name" value="XPG_I_2"/>
    <property type="match status" value="1"/>
</dbReference>
<feature type="region of interest" description="Disordered" evidence="2">
    <location>
        <begin position="19"/>
        <end position="38"/>
    </location>
</feature>
<dbReference type="RefSeq" id="XP_069232516.1">
    <property type="nucleotide sequence ID" value="XM_069370594.1"/>
</dbReference>
<dbReference type="PANTHER" id="PTHR15665:SF1">
    <property type="entry name" value="PROTEIN ASTEROID HOMOLOG 1"/>
    <property type="match status" value="1"/>
</dbReference>
<dbReference type="InterPro" id="IPR029060">
    <property type="entry name" value="PIN-like_dom_sf"/>
</dbReference>
<dbReference type="GeneID" id="96003432"/>
<dbReference type="AlphaFoldDB" id="A0AB34KYS8"/>
<evidence type="ECO:0000313" key="5">
    <source>
        <dbReference type="Proteomes" id="UP000803884"/>
    </source>
</evidence>
<accession>A0AB34KYS8</accession>
<dbReference type="InterPro" id="IPR026832">
    <property type="entry name" value="Asteroid"/>
</dbReference>
<protein>
    <recommendedName>
        <fullName evidence="3">Asteroid domain-containing protein</fullName>
    </recommendedName>
</protein>
<comment type="similarity">
    <text evidence="1">Belongs to the asteroid family.</text>
</comment>
<evidence type="ECO:0000259" key="3">
    <source>
        <dbReference type="Pfam" id="PF12813"/>
    </source>
</evidence>
<dbReference type="Proteomes" id="UP000803884">
    <property type="component" value="Unassembled WGS sequence"/>
</dbReference>